<evidence type="ECO:0000313" key="5">
    <source>
        <dbReference type="EMBL" id="CAJ0578797.1"/>
    </source>
</evidence>
<evidence type="ECO:0000256" key="1">
    <source>
        <dbReference type="ARBA" id="ARBA00007996"/>
    </source>
</evidence>
<dbReference type="InterPro" id="IPR029063">
    <property type="entry name" value="SAM-dependent_MTases_sf"/>
</dbReference>
<keyword evidence="3" id="KW-0808">Transferase</keyword>
<feature type="non-terminal residue" evidence="5">
    <location>
        <position position="1"/>
    </location>
</feature>
<keyword evidence="4" id="KW-0949">S-adenosyl-L-methionine</keyword>
<dbReference type="GO" id="GO:0008170">
    <property type="term" value="F:N-methyltransferase activity"/>
    <property type="evidence" value="ECO:0007669"/>
    <property type="project" value="TreeGrafter"/>
</dbReference>
<gene>
    <name evidence="5" type="ORF">MSPICULIGERA_LOCUS17038</name>
</gene>
<evidence type="ECO:0000313" key="6">
    <source>
        <dbReference type="Proteomes" id="UP001177023"/>
    </source>
</evidence>
<accession>A0AA36D0J4</accession>
<name>A0AA36D0J4_9BILA</name>
<dbReference type="InterPro" id="IPR053384">
    <property type="entry name" value="SAM-dep_methyltransferase"/>
</dbReference>
<dbReference type="Gene3D" id="3.40.50.150">
    <property type="entry name" value="Vaccinia Virus protein VP39"/>
    <property type="match status" value="1"/>
</dbReference>
<keyword evidence="2" id="KW-0489">Methyltransferase</keyword>
<proteinExistence type="inferred from homology"/>
<dbReference type="EMBL" id="CATQJA010002654">
    <property type="protein sequence ID" value="CAJ0578797.1"/>
    <property type="molecule type" value="Genomic_DNA"/>
</dbReference>
<reference evidence="5" key="1">
    <citation type="submission" date="2023-06" db="EMBL/GenBank/DDBJ databases">
        <authorList>
            <person name="Delattre M."/>
        </authorList>
    </citation>
    <scope>NUCLEOTIDE SEQUENCE</scope>
    <source>
        <strain evidence="5">AF72</strain>
    </source>
</reference>
<dbReference type="AlphaFoldDB" id="A0AA36D0J4"/>
<dbReference type="SUPFAM" id="SSF53335">
    <property type="entry name" value="S-adenosyl-L-methionine-dependent methyltransferases"/>
    <property type="match status" value="1"/>
</dbReference>
<dbReference type="PANTHER" id="PTHR10867:SF38">
    <property type="entry name" value="NICOTINAMIDE N-METHYLTRANSFERASE"/>
    <property type="match status" value="1"/>
</dbReference>
<sequence length="262" mass="30088">MPVEFMHRPEDYDREFDPDAYLQYYFSKEAIEDGTRISLFALPVFAQVILQTVPERERQTLLDIGAGPTVYSALCFRNVVKRVYLTDYVNKNLDILKEWLHKTNPYDWQPTIKVILRSEGSSPPSDNELKKIEEKTRDLVADGGILWGNVHLERVVPELPLKKVDVVLSVFCLESACHNYDQYLSCMKNITAPLRDGGKFILGSVLEDDAYNSGRQKIFSLLYLTEEMIMNAIAEADIDMNTVRKYVLEDEGVMFLMGSKKL</sequence>
<dbReference type="PANTHER" id="PTHR10867">
    <property type="entry name" value="NNMT/PNMT/TEMT FAMILY MEMBER"/>
    <property type="match status" value="1"/>
</dbReference>
<evidence type="ECO:0000256" key="3">
    <source>
        <dbReference type="ARBA" id="ARBA00022679"/>
    </source>
</evidence>
<organism evidence="5 6">
    <name type="scientific">Mesorhabditis spiculigera</name>
    <dbReference type="NCBI Taxonomy" id="96644"/>
    <lineage>
        <taxon>Eukaryota</taxon>
        <taxon>Metazoa</taxon>
        <taxon>Ecdysozoa</taxon>
        <taxon>Nematoda</taxon>
        <taxon>Chromadorea</taxon>
        <taxon>Rhabditida</taxon>
        <taxon>Rhabditina</taxon>
        <taxon>Rhabditomorpha</taxon>
        <taxon>Rhabditoidea</taxon>
        <taxon>Rhabditidae</taxon>
        <taxon>Mesorhabditinae</taxon>
        <taxon>Mesorhabditis</taxon>
    </lineage>
</organism>
<comment type="caution">
    <text evidence="5">The sequence shown here is derived from an EMBL/GenBank/DDBJ whole genome shotgun (WGS) entry which is preliminary data.</text>
</comment>
<evidence type="ECO:0000256" key="2">
    <source>
        <dbReference type="ARBA" id="ARBA00022603"/>
    </source>
</evidence>
<dbReference type="Proteomes" id="UP001177023">
    <property type="component" value="Unassembled WGS sequence"/>
</dbReference>
<dbReference type="Pfam" id="PF01234">
    <property type="entry name" value="NNMT_PNMT_TEMT"/>
    <property type="match status" value="1"/>
</dbReference>
<dbReference type="GO" id="GO:0032259">
    <property type="term" value="P:methylation"/>
    <property type="evidence" value="ECO:0007669"/>
    <property type="project" value="UniProtKB-KW"/>
</dbReference>
<keyword evidence="6" id="KW-1185">Reference proteome</keyword>
<dbReference type="GO" id="GO:0005829">
    <property type="term" value="C:cytosol"/>
    <property type="evidence" value="ECO:0007669"/>
    <property type="project" value="TreeGrafter"/>
</dbReference>
<dbReference type="InterPro" id="IPR000940">
    <property type="entry name" value="NNMT_TEMT_trans"/>
</dbReference>
<dbReference type="PROSITE" id="PS51681">
    <property type="entry name" value="SAM_MT_NNMT_PNMT_TEMT"/>
    <property type="match status" value="1"/>
</dbReference>
<protein>
    <submittedName>
        <fullName evidence="5">Uncharacterized protein</fullName>
    </submittedName>
</protein>
<comment type="similarity">
    <text evidence="1">Belongs to the class I-like SAM-binding methyltransferase superfamily. NNMT/PNMT/TEMT family.</text>
</comment>
<evidence type="ECO:0000256" key="4">
    <source>
        <dbReference type="ARBA" id="ARBA00022691"/>
    </source>
</evidence>
<dbReference type="NCBIfam" id="NF041360">
    <property type="entry name" value="GntF_guanitoxin"/>
    <property type="match status" value="1"/>
</dbReference>